<dbReference type="InterPro" id="IPR050482">
    <property type="entry name" value="Sensor_HK_TwoCompSys"/>
</dbReference>
<accession>A0A150X255</accession>
<evidence type="ECO:0000256" key="1">
    <source>
        <dbReference type="ARBA" id="ARBA00000085"/>
    </source>
</evidence>
<dbReference type="Pfam" id="PF07730">
    <property type="entry name" value="HisKA_3"/>
    <property type="match status" value="1"/>
</dbReference>
<evidence type="ECO:0000259" key="16">
    <source>
        <dbReference type="PROSITE" id="PS50109"/>
    </source>
</evidence>
<evidence type="ECO:0000256" key="13">
    <source>
        <dbReference type="ARBA" id="ARBA00023014"/>
    </source>
</evidence>
<dbReference type="PROSITE" id="PS50109">
    <property type="entry name" value="HIS_KIN"/>
    <property type="match status" value="1"/>
</dbReference>
<keyword evidence="8" id="KW-0808">Transferase</keyword>
<comment type="caution">
    <text evidence="17">The sequence shown here is derived from an EMBL/GenBank/DDBJ whole genome shotgun (WGS) entry which is preliminary data.</text>
</comment>
<comment type="subcellular location">
    <subcellularLocation>
        <location evidence="3">Cytoplasm</location>
    </subcellularLocation>
</comment>
<dbReference type="SMART" id="SM00387">
    <property type="entry name" value="HATPase_c"/>
    <property type="match status" value="1"/>
</dbReference>
<dbReference type="Gene3D" id="3.30.565.10">
    <property type="entry name" value="Histidine kinase-like ATPase, C-terminal domain"/>
    <property type="match status" value="1"/>
</dbReference>
<comment type="cofactor">
    <cofactor evidence="2">
        <name>[4Fe-4S] cluster</name>
        <dbReference type="ChEBI" id="CHEBI:49883"/>
    </cofactor>
</comment>
<keyword evidence="12" id="KW-0902">Two-component regulatory system</keyword>
<dbReference type="EMBL" id="LRDB01000050">
    <property type="protein sequence ID" value="KYG72786.1"/>
    <property type="molecule type" value="Genomic_DNA"/>
</dbReference>
<comment type="catalytic activity">
    <reaction evidence="1">
        <text>ATP + protein L-histidine = ADP + protein N-phospho-L-histidine.</text>
        <dbReference type="EC" id="2.7.13.3"/>
    </reaction>
</comment>
<evidence type="ECO:0000256" key="4">
    <source>
        <dbReference type="ARBA" id="ARBA00012438"/>
    </source>
</evidence>
<dbReference type="InterPro" id="IPR036890">
    <property type="entry name" value="HATPase_C_sf"/>
</dbReference>
<dbReference type="InterPro" id="IPR005467">
    <property type="entry name" value="His_kinase_dom"/>
</dbReference>
<feature type="domain" description="Histidine kinase" evidence="16">
    <location>
        <begin position="428"/>
        <end position="620"/>
    </location>
</feature>
<protein>
    <recommendedName>
        <fullName evidence="5">Oxygen sensor histidine kinase NreB</fullName>
        <ecNumber evidence="4">2.7.13.3</ecNumber>
    </recommendedName>
    <alternativeName>
        <fullName evidence="15">Nitrogen regulation protein B</fullName>
    </alternativeName>
</protein>
<dbReference type="SUPFAM" id="SSF48452">
    <property type="entry name" value="TPR-like"/>
    <property type="match status" value="1"/>
</dbReference>
<evidence type="ECO:0000256" key="2">
    <source>
        <dbReference type="ARBA" id="ARBA00001966"/>
    </source>
</evidence>
<evidence type="ECO:0000256" key="15">
    <source>
        <dbReference type="ARBA" id="ARBA00030800"/>
    </source>
</evidence>
<dbReference type="GO" id="GO:0000155">
    <property type="term" value="F:phosphorelay sensor kinase activity"/>
    <property type="evidence" value="ECO:0007669"/>
    <property type="project" value="InterPro"/>
</dbReference>
<sequence length="620" mass="71484">MIRLLAFFCVIILSEYCGFAVSGKPNEMETYFQQLKNLNYEKAEELAKGVEKQSLREGMIQLAKVLYSAGQKNIYFQDTSISEDKTVQLISYLGRGYYHLYTNPYSEKPFRFFNEAYNIAQEIGSAEAEKYALLSILEVYNFEISQSNNDKVLFVKKFKELISDNADKYHYLMNVLHINLRDIFFNVNIDLSFFQEFDEVMTSFKVDHRFWPNYYSSKGVFYESINPEEAIRLHQRAIASIHDEPFLKFILFRSNIKLSEIYRNREAFDEALSYINKASENIDLADTTRSKYYIHYYVSRIYDQVGDYKKAYSNLLRFTDLKNKLDYELNSLEIALLNVRYQANERELALLKEKGKVRATRNWLLGSILVIVFISITYYLVQKNTKRKQLLAVKEKDLESQKVVSLLKEQELVSIDSMIAGQEKERQRLANELHDDLGGLLASIKLHFHTLTGEDNSKRSQQFDKTDLLINEAYEKVRAIAHAKSSGVIAKEGFLKSVKEMARKVSVANNLAVSVNEHGLDDRLENSMELSLFRIIQELVTNVIRHSNATEAIIHLTKHHDYLNIMVEDNGGGFDSNGITLKSEGMGIKSIDKRVTSLNGTMNIESELGQGTTIIIEIPL</sequence>
<evidence type="ECO:0000313" key="18">
    <source>
        <dbReference type="Proteomes" id="UP000075615"/>
    </source>
</evidence>
<dbReference type="InterPro" id="IPR004358">
    <property type="entry name" value="Sig_transdc_His_kin-like_C"/>
</dbReference>
<evidence type="ECO:0000256" key="5">
    <source>
        <dbReference type="ARBA" id="ARBA00017322"/>
    </source>
</evidence>
<keyword evidence="18" id="KW-1185">Reference proteome</keyword>
<proteinExistence type="predicted"/>
<dbReference type="GO" id="GO:0005737">
    <property type="term" value="C:cytoplasm"/>
    <property type="evidence" value="ECO:0007669"/>
    <property type="project" value="UniProtKB-SubCell"/>
</dbReference>
<evidence type="ECO:0000313" key="17">
    <source>
        <dbReference type="EMBL" id="KYG72786.1"/>
    </source>
</evidence>
<keyword evidence="9" id="KW-0479">Metal-binding</keyword>
<evidence type="ECO:0000256" key="6">
    <source>
        <dbReference type="ARBA" id="ARBA00022485"/>
    </source>
</evidence>
<evidence type="ECO:0000256" key="3">
    <source>
        <dbReference type="ARBA" id="ARBA00004496"/>
    </source>
</evidence>
<organism evidence="17 18">
    <name type="scientific">Roseivirga echinicomitans</name>
    <dbReference type="NCBI Taxonomy" id="296218"/>
    <lineage>
        <taxon>Bacteria</taxon>
        <taxon>Pseudomonadati</taxon>
        <taxon>Bacteroidota</taxon>
        <taxon>Cytophagia</taxon>
        <taxon>Cytophagales</taxon>
        <taxon>Roseivirgaceae</taxon>
        <taxon>Roseivirga</taxon>
    </lineage>
</organism>
<dbReference type="CDD" id="cd16917">
    <property type="entry name" value="HATPase_UhpB-NarQ-NarX-like"/>
    <property type="match status" value="1"/>
</dbReference>
<dbReference type="SUPFAM" id="SSF55874">
    <property type="entry name" value="ATPase domain of HSP90 chaperone/DNA topoisomerase II/histidine kinase"/>
    <property type="match status" value="1"/>
</dbReference>
<evidence type="ECO:0000256" key="9">
    <source>
        <dbReference type="ARBA" id="ARBA00022723"/>
    </source>
</evidence>
<dbReference type="GO" id="GO:0046983">
    <property type="term" value="F:protein dimerization activity"/>
    <property type="evidence" value="ECO:0007669"/>
    <property type="project" value="InterPro"/>
</dbReference>
<dbReference type="STRING" id="296218.AWN68_08770"/>
<dbReference type="Proteomes" id="UP000075615">
    <property type="component" value="Unassembled WGS sequence"/>
</dbReference>
<dbReference type="RefSeq" id="WP_068417315.1">
    <property type="nucleotide sequence ID" value="NZ_LRDB01000050.1"/>
</dbReference>
<dbReference type="Gene3D" id="1.25.40.10">
    <property type="entry name" value="Tetratricopeptide repeat domain"/>
    <property type="match status" value="1"/>
</dbReference>
<dbReference type="GO" id="GO:0051539">
    <property type="term" value="F:4 iron, 4 sulfur cluster binding"/>
    <property type="evidence" value="ECO:0007669"/>
    <property type="project" value="UniProtKB-KW"/>
</dbReference>
<evidence type="ECO:0000256" key="11">
    <source>
        <dbReference type="ARBA" id="ARBA00023004"/>
    </source>
</evidence>
<dbReference type="AlphaFoldDB" id="A0A150X255"/>
<evidence type="ECO:0000256" key="12">
    <source>
        <dbReference type="ARBA" id="ARBA00023012"/>
    </source>
</evidence>
<dbReference type="InterPro" id="IPR003594">
    <property type="entry name" value="HATPase_dom"/>
</dbReference>
<keyword evidence="6" id="KW-0004">4Fe-4S</keyword>
<keyword evidence="10" id="KW-0418">Kinase</keyword>
<keyword evidence="7" id="KW-0963">Cytoplasm</keyword>
<dbReference type="EC" id="2.7.13.3" evidence="4"/>
<dbReference type="Pfam" id="PF02518">
    <property type="entry name" value="HATPase_c"/>
    <property type="match status" value="1"/>
</dbReference>
<dbReference type="InterPro" id="IPR011712">
    <property type="entry name" value="Sig_transdc_His_kin_sub3_dim/P"/>
</dbReference>
<dbReference type="PRINTS" id="PR00344">
    <property type="entry name" value="BCTRLSENSOR"/>
</dbReference>
<dbReference type="GO" id="GO:0046872">
    <property type="term" value="F:metal ion binding"/>
    <property type="evidence" value="ECO:0007669"/>
    <property type="project" value="UniProtKB-KW"/>
</dbReference>
<name>A0A150X255_9BACT</name>
<dbReference type="PANTHER" id="PTHR24421">
    <property type="entry name" value="NITRATE/NITRITE SENSOR PROTEIN NARX-RELATED"/>
    <property type="match status" value="1"/>
</dbReference>
<reference evidence="17 18" key="1">
    <citation type="submission" date="2016-01" db="EMBL/GenBank/DDBJ databases">
        <title>Genome sequencing of Roseivirga echinicomitans KMM 6058.</title>
        <authorList>
            <person name="Selvaratnam C."/>
            <person name="Thevarajoo S."/>
            <person name="Goh K.M."/>
            <person name="Ee R."/>
            <person name="Chan K.-G."/>
            <person name="Chong C.S."/>
        </authorList>
    </citation>
    <scope>NUCLEOTIDE SEQUENCE [LARGE SCALE GENOMIC DNA]</scope>
    <source>
        <strain evidence="17 18">KMM 6058</strain>
    </source>
</reference>
<keyword evidence="13" id="KW-0411">Iron-sulfur</keyword>
<gene>
    <name evidence="17" type="ORF">AWN68_08770</name>
</gene>
<evidence type="ECO:0000256" key="7">
    <source>
        <dbReference type="ARBA" id="ARBA00022490"/>
    </source>
</evidence>
<dbReference type="Gene3D" id="1.20.5.1930">
    <property type="match status" value="1"/>
</dbReference>
<keyword evidence="11" id="KW-0408">Iron</keyword>
<evidence type="ECO:0000256" key="10">
    <source>
        <dbReference type="ARBA" id="ARBA00022777"/>
    </source>
</evidence>
<evidence type="ECO:0000256" key="8">
    <source>
        <dbReference type="ARBA" id="ARBA00022679"/>
    </source>
</evidence>
<dbReference type="GO" id="GO:0016020">
    <property type="term" value="C:membrane"/>
    <property type="evidence" value="ECO:0007669"/>
    <property type="project" value="InterPro"/>
</dbReference>
<dbReference type="InterPro" id="IPR011990">
    <property type="entry name" value="TPR-like_helical_dom_sf"/>
</dbReference>
<comment type="function">
    <text evidence="14">Member of the two-component regulatory system NreB/NreC involved in the control of dissimilatory nitrate/nitrite reduction in response to oxygen. NreB functions as a direct oxygen sensor histidine kinase which is autophosphorylated, in the absence of oxygen, probably at the conserved histidine residue, and transfers its phosphate group probably to a conserved aspartate residue of NreC. NreB/NreC activates the expression of the nitrate (narGHJI) and nitrite (nir) reductase operons, as well as the putative nitrate transporter gene narT.</text>
</comment>
<evidence type="ECO:0000256" key="14">
    <source>
        <dbReference type="ARBA" id="ARBA00024827"/>
    </source>
</evidence>